<dbReference type="Proteomes" id="UP000789405">
    <property type="component" value="Unassembled WGS sequence"/>
</dbReference>
<evidence type="ECO:0000313" key="4">
    <source>
        <dbReference type="Proteomes" id="UP000789405"/>
    </source>
</evidence>
<evidence type="ECO:0000256" key="1">
    <source>
        <dbReference type="ARBA" id="ARBA00036993"/>
    </source>
</evidence>
<dbReference type="Pfam" id="PF08768">
    <property type="entry name" value="THAP4_heme-bd"/>
    <property type="match status" value="1"/>
</dbReference>
<dbReference type="AlphaFoldDB" id="A0A9N8VUM2"/>
<dbReference type="InterPro" id="IPR014878">
    <property type="entry name" value="THAP4-like_heme-bd"/>
</dbReference>
<dbReference type="EMBL" id="CAJVPY010000344">
    <property type="protein sequence ID" value="CAG8467136.1"/>
    <property type="molecule type" value="Genomic_DNA"/>
</dbReference>
<dbReference type="OrthoDB" id="58529at2759"/>
<reference evidence="3" key="1">
    <citation type="submission" date="2021-06" db="EMBL/GenBank/DDBJ databases">
        <authorList>
            <person name="Kallberg Y."/>
            <person name="Tangrot J."/>
            <person name="Rosling A."/>
        </authorList>
    </citation>
    <scope>NUCLEOTIDE SEQUENCE</scope>
    <source>
        <strain evidence="3">MA453B</strain>
    </source>
</reference>
<evidence type="ECO:0000259" key="2">
    <source>
        <dbReference type="Pfam" id="PF08768"/>
    </source>
</evidence>
<proteinExistence type="predicted"/>
<sequence length="222" mass="24911">MLSVFRSINSSRKQLINILDSIAPLKFNDIYVSKRSRQYIVVAEESLKAKPAHPLEFLFGTWKGKGNGHFEGIKDFVYDEELDISPDEAGRGWLYYKQKTWNSAKNSANFHSEVGYIRMPGMTDKVELVLAQPTGIASIEEGRLEGTTLTLTSKSIARSSTAKPPHVAEFKRTLKVDPQNNVLTYTFDMSTADKPMAPHLSATLHKDTFKLNLIIKSIGGFR</sequence>
<feature type="domain" description="THAP4-like heme-binding" evidence="2">
    <location>
        <begin position="53"/>
        <end position="206"/>
    </location>
</feature>
<organism evidence="3 4">
    <name type="scientific">Dentiscutata erythropus</name>
    <dbReference type="NCBI Taxonomy" id="1348616"/>
    <lineage>
        <taxon>Eukaryota</taxon>
        <taxon>Fungi</taxon>
        <taxon>Fungi incertae sedis</taxon>
        <taxon>Mucoromycota</taxon>
        <taxon>Glomeromycotina</taxon>
        <taxon>Glomeromycetes</taxon>
        <taxon>Diversisporales</taxon>
        <taxon>Gigasporaceae</taxon>
        <taxon>Dentiscutata</taxon>
    </lineage>
</organism>
<accession>A0A9N8VUM2</accession>
<dbReference type="SUPFAM" id="SSF50814">
    <property type="entry name" value="Lipocalins"/>
    <property type="match status" value="1"/>
</dbReference>
<dbReference type="Gene3D" id="2.40.128.20">
    <property type="match status" value="1"/>
</dbReference>
<name>A0A9N8VUM2_9GLOM</name>
<keyword evidence="4" id="KW-1185">Reference proteome</keyword>
<evidence type="ECO:0000313" key="3">
    <source>
        <dbReference type="EMBL" id="CAG8467136.1"/>
    </source>
</evidence>
<gene>
    <name evidence="3" type="ORF">DERYTH_LOCUS1281</name>
</gene>
<dbReference type="InterPro" id="IPR045165">
    <property type="entry name" value="Nitrobindin"/>
</dbReference>
<protein>
    <submittedName>
        <fullName evidence="3">6290_t:CDS:1</fullName>
    </submittedName>
</protein>
<dbReference type="PANTHER" id="PTHR15854">
    <property type="entry name" value="THAP4 PROTEIN"/>
    <property type="match status" value="1"/>
</dbReference>
<dbReference type="CDD" id="cd07828">
    <property type="entry name" value="lipocalin_heme-bd-THAP4-like"/>
    <property type="match status" value="1"/>
</dbReference>
<comment type="catalytic activity">
    <reaction evidence="1">
        <text>peroxynitrite = nitrate</text>
        <dbReference type="Rhea" id="RHEA:63116"/>
        <dbReference type="ChEBI" id="CHEBI:17632"/>
        <dbReference type="ChEBI" id="CHEBI:25941"/>
    </reaction>
    <physiologicalReaction direction="left-to-right" evidence="1">
        <dbReference type="Rhea" id="RHEA:63117"/>
    </physiologicalReaction>
</comment>
<dbReference type="InterPro" id="IPR012674">
    <property type="entry name" value="Calycin"/>
</dbReference>
<comment type="caution">
    <text evidence="3">The sequence shown here is derived from an EMBL/GenBank/DDBJ whole genome shotgun (WGS) entry which is preliminary data.</text>
</comment>
<dbReference type="PANTHER" id="PTHR15854:SF4">
    <property type="entry name" value="PEROXYNITRITE ISOMERASE THAP4"/>
    <property type="match status" value="1"/>
</dbReference>